<evidence type="ECO:0000313" key="2">
    <source>
        <dbReference type="Proteomes" id="UP000237000"/>
    </source>
</evidence>
<name>A0A2P5BN35_TREOI</name>
<reference evidence="2" key="1">
    <citation type="submission" date="2016-06" db="EMBL/GenBank/DDBJ databases">
        <title>Parallel loss of symbiosis genes in relatives of nitrogen-fixing non-legume Parasponia.</title>
        <authorList>
            <person name="Van Velzen R."/>
            <person name="Holmer R."/>
            <person name="Bu F."/>
            <person name="Rutten L."/>
            <person name="Van Zeijl A."/>
            <person name="Liu W."/>
            <person name="Santuari L."/>
            <person name="Cao Q."/>
            <person name="Sharma T."/>
            <person name="Shen D."/>
            <person name="Roswanjaya Y."/>
            <person name="Wardhani T."/>
            <person name="Kalhor M.S."/>
            <person name="Jansen J."/>
            <person name="Van den Hoogen J."/>
            <person name="Gungor B."/>
            <person name="Hartog M."/>
            <person name="Hontelez J."/>
            <person name="Verver J."/>
            <person name="Yang W.-C."/>
            <person name="Schijlen E."/>
            <person name="Repin R."/>
            <person name="Schilthuizen M."/>
            <person name="Schranz E."/>
            <person name="Heidstra R."/>
            <person name="Miyata K."/>
            <person name="Fedorova E."/>
            <person name="Kohlen W."/>
            <person name="Bisseling T."/>
            <person name="Smit S."/>
            <person name="Geurts R."/>
        </authorList>
    </citation>
    <scope>NUCLEOTIDE SEQUENCE [LARGE SCALE GENOMIC DNA]</scope>
    <source>
        <strain evidence="2">cv. RG33-2</strain>
    </source>
</reference>
<dbReference type="Proteomes" id="UP000237000">
    <property type="component" value="Unassembled WGS sequence"/>
</dbReference>
<dbReference type="InParanoid" id="A0A2P5BN35"/>
<keyword evidence="2" id="KW-1185">Reference proteome</keyword>
<dbReference type="AlphaFoldDB" id="A0A2P5BN35"/>
<dbReference type="OrthoDB" id="10283434at2759"/>
<protein>
    <submittedName>
        <fullName evidence="1">Uncharacterized protein</fullName>
    </submittedName>
</protein>
<organism evidence="1 2">
    <name type="scientific">Trema orientale</name>
    <name type="common">Charcoal tree</name>
    <name type="synonym">Celtis orientalis</name>
    <dbReference type="NCBI Taxonomy" id="63057"/>
    <lineage>
        <taxon>Eukaryota</taxon>
        <taxon>Viridiplantae</taxon>
        <taxon>Streptophyta</taxon>
        <taxon>Embryophyta</taxon>
        <taxon>Tracheophyta</taxon>
        <taxon>Spermatophyta</taxon>
        <taxon>Magnoliopsida</taxon>
        <taxon>eudicotyledons</taxon>
        <taxon>Gunneridae</taxon>
        <taxon>Pentapetalae</taxon>
        <taxon>rosids</taxon>
        <taxon>fabids</taxon>
        <taxon>Rosales</taxon>
        <taxon>Cannabaceae</taxon>
        <taxon>Trema</taxon>
    </lineage>
</organism>
<gene>
    <name evidence="1" type="ORF">TorRG33x02_315320</name>
</gene>
<dbReference type="EMBL" id="JXTC01000489">
    <property type="protein sequence ID" value="PON50207.1"/>
    <property type="molecule type" value="Genomic_DNA"/>
</dbReference>
<sequence>MAVPRQGSQNYCRQTQKKTQTCGVGHTSFMVIDVLLTSSRIAILIDSSNLMVNADLLSHTNIFVFKERKMW</sequence>
<comment type="caution">
    <text evidence="1">The sequence shown here is derived from an EMBL/GenBank/DDBJ whole genome shotgun (WGS) entry which is preliminary data.</text>
</comment>
<evidence type="ECO:0000313" key="1">
    <source>
        <dbReference type="EMBL" id="PON50207.1"/>
    </source>
</evidence>
<proteinExistence type="predicted"/>
<accession>A0A2P5BN35</accession>